<sequence length="168" mass="18863">KNAKIEVQHSVFRDELDQGLLVKDRALTATEKVHSMTSLGGPTTLRTFIPVLTPRGNPRLVSQVLQHQIPNANLTTSNFISNNNALSPLIEILATTTPSMHGRAVFQFIQEHEMGALMDHYRTTFLYHLFLTPSSTDLDIPTIVAAFWLALEPAERRDWEELARDICG</sequence>
<gene>
    <name evidence="1" type="ORF">ACOLOM_LOCUS12711</name>
</gene>
<proteinExistence type="predicted"/>
<evidence type="ECO:0000313" key="2">
    <source>
        <dbReference type="Proteomes" id="UP000789525"/>
    </source>
</evidence>
<dbReference type="EMBL" id="CAJVPT010053372">
    <property type="protein sequence ID" value="CAG8751351.1"/>
    <property type="molecule type" value="Genomic_DNA"/>
</dbReference>
<evidence type="ECO:0000313" key="1">
    <source>
        <dbReference type="EMBL" id="CAG8751351.1"/>
    </source>
</evidence>
<organism evidence="1 2">
    <name type="scientific">Acaulospora colombiana</name>
    <dbReference type="NCBI Taxonomy" id="27376"/>
    <lineage>
        <taxon>Eukaryota</taxon>
        <taxon>Fungi</taxon>
        <taxon>Fungi incertae sedis</taxon>
        <taxon>Mucoromycota</taxon>
        <taxon>Glomeromycotina</taxon>
        <taxon>Glomeromycetes</taxon>
        <taxon>Diversisporales</taxon>
        <taxon>Acaulosporaceae</taxon>
        <taxon>Acaulospora</taxon>
    </lineage>
</organism>
<name>A0ACA9QG59_9GLOM</name>
<feature type="non-terminal residue" evidence="1">
    <location>
        <position position="168"/>
    </location>
</feature>
<dbReference type="Proteomes" id="UP000789525">
    <property type="component" value="Unassembled WGS sequence"/>
</dbReference>
<comment type="caution">
    <text evidence="1">The sequence shown here is derived from an EMBL/GenBank/DDBJ whole genome shotgun (WGS) entry which is preliminary data.</text>
</comment>
<keyword evidence="2" id="KW-1185">Reference proteome</keyword>
<reference evidence="1" key="1">
    <citation type="submission" date="2021-06" db="EMBL/GenBank/DDBJ databases">
        <authorList>
            <person name="Kallberg Y."/>
            <person name="Tangrot J."/>
            <person name="Rosling A."/>
        </authorList>
    </citation>
    <scope>NUCLEOTIDE SEQUENCE</scope>
    <source>
        <strain evidence="1">CL356</strain>
    </source>
</reference>
<protein>
    <submittedName>
        <fullName evidence="1">1542_t:CDS:1</fullName>
    </submittedName>
</protein>
<feature type="non-terminal residue" evidence="1">
    <location>
        <position position="1"/>
    </location>
</feature>
<accession>A0ACA9QG59</accession>